<dbReference type="InterPro" id="IPR000209">
    <property type="entry name" value="Peptidase_S8/S53_dom"/>
</dbReference>
<feature type="signal peptide" evidence="7">
    <location>
        <begin position="1"/>
        <end position="20"/>
    </location>
</feature>
<evidence type="ECO:0000313" key="9">
    <source>
        <dbReference type="EMBL" id="KAL2268206.1"/>
    </source>
</evidence>
<keyword evidence="3 5" id="KW-0378">Hydrolase</keyword>
<evidence type="ECO:0000256" key="3">
    <source>
        <dbReference type="ARBA" id="ARBA00022801"/>
    </source>
</evidence>
<evidence type="ECO:0000256" key="4">
    <source>
        <dbReference type="ARBA" id="ARBA00022825"/>
    </source>
</evidence>
<feature type="chain" id="PRO_5046460692" description="Peptidase S8/S53 domain-containing protein" evidence="7">
    <location>
        <begin position="21"/>
        <end position="433"/>
    </location>
</feature>
<dbReference type="InterPro" id="IPR036852">
    <property type="entry name" value="Peptidase_S8/S53_dom_sf"/>
</dbReference>
<keyword evidence="7" id="KW-0732">Signal</keyword>
<dbReference type="SUPFAM" id="SSF52743">
    <property type="entry name" value="Subtilisin-like"/>
    <property type="match status" value="1"/>
</dbReference>
<evidence type="ECO:0000256" key="2">
    <source>
        <dbReference type="ARBA" id="ARBA00022670"/>
    </source>
</evidence>
<comment type="similarity">
    <text evidence="1 5 6">Belongs to the peptidase S8 family.</text>
</comment>
<dbReference type="PROSITE" id="PS00138">
    <property type="entry name" value="SUBTILASE_SER"/>
    <property type="match status" value="1"/>
</dbReference>
<dbReference type="Pfam" id="PF00082">
    <property type="entry name" value="Peptidase_S8"/>
    <property type="match status" value="1"/>
</dbReference>
<evidence type="ECO:0000256" key="7">
    <source>
        <dbReference type="SAM" id="SignalP"/>
    </source>
</evidence>
<keyword evidence="10" id="KW-1185">Reference proteome</keyword>
<feature type="active site" description="Charge relay system" evidence="5">
    <location>
        <position position="372"/>
    </location>
</feature>
<feature type="active site" description="Charge relay system" evidence="5">
    <location>
        <position position="214"/>
    </location>
</feature>
<evidence type="ECO:0000256" key="5">
    <source>
        <dbReference type="PROSITE-ProRule" id="PRU01240"/>
    </source>
</evidence>
<feature type="domain" description="Peptidase S8/S53" evidence="8">
    <location>
        <begin position="174"/>
        <end position="405"/>
    </location>
</feature>
<dbReference type="RefSeq" id="XP_070866933.1">
    <property type="nucleotide sequence ID" value="XM_071009391.1"/>
</dbReference>
<gene>
    <name evidence="9" type="ORF">VTJ83DRAFT_3052</name>
</gene>
<protein>
    <recommendedName>
        <fullName evidence="8">Peptidase S8/S53 domain-containing protein</fullName>
    </recommendedName>
</protein>
<sequence>MAGRLLLCFTAALAALGVSAHPASIDARAKEDGFYLGVPVSNPGIKNAIPHRYIVVYNNTFDDETVEAHEAAVIKTISKRNLSKRSPLTGRALSTRVQTFKISGWRAMALEADDLLINEIHAAKEVSYIEQDQYITIAARRSQGRATTGLARLSRASARSTVASGVYTFDDSAGEGITVYVVDTGVQITHEQFEGRASWGGNFIDDVDQDEQGHGTHVAGTVAGKTFGVAKKAEIVAVKVLGADGGGSTTSVIAGMDFVARNVSARGIRGKAVMNMSLGGGFSNAINSAVNRVEQAGIVPIVAAGNESEDTSGTSPGSAERAITVGAIDQRNDRIASFSNFGPVVDIFAPGVNVTSAFIGSNTATKGLSGTSMASPHVAGLAAYLMALEGLDNAEAVSNRLKQLARQTGARVRGGPRNTTTLIANNGFRIDLE</sequence>
<dbReference type="Gene3D" id="3.40.50.200">
    <property type="entry name" value="Peptidase S8/S53 domain"/>
    <property type="match status" value="1"/>
</dbReference>
<comment type="caution">
    <text evidence="9">The sequence shown here is derived from an EMBL/GenBank/DDBJ whole genome shotgun (WGS) entry which is preliminary data.</text>
</comment>
<dbReference type="InterPro" id="IPR022398">
    <property type="entry name" value="Peptidase_S8_His-AS"/>
</dbReference>
<evidence type="ECO:0000256" key="1">
    <source>
        <dbReference type="ARBA" id="ARBA00011073"/>
    </source>
</evidence>
<keyword evidence="4 5" id="KW-0720">Serine protease</keyword>
<dbReference type="InterPro" id="IPR050131">
    <property type="entry name" value="Peptidase_S8_subtilisin-like"/>
</dbReference>
<proteinExistence type="inferred from homology"/>
<dbReference type="SUPFAM" id="SSF54897">
    <property type="entry name" value="Protease propeptides/inhibitors"/>
    <property type="match status" value="1"/>
</dbReference>
<accession>A0ABR4DED8</accession>
<reference evidence="9 10" key="1">
    <citation type="journal article" date="2024" name="Commun. Biol.">
        <title>Comparative genomic analysis of thermophilic fungi reveals convergent evolutionary adaptations and gene losses.</title>
        <authorList>
            <person name="Steindorff A.S."/>
            <person name="Aguilar-Pontes M.V."/>
            <person name="Robinson A.J."/>
            <person name="Andreopoulos B."/>
            <person name="LaButti K."/>
            <person name="Kuo A."/>
            <person name="Mondo S."/>
            <person name="Riley R."/>
            <person name="Otillar R."/>
            <person name="Haridas S."/>
            <person name="Lipzen A."/>
            <person name="Grimwood J."/>
            <person name="Schmutz J."/>
            <person name="Clum A."/>
            <person name="Reid I.D."/>
            <person name="Moisan M.C."/>
            <person name="Butler G."/>
            <person name="Nguyen T.T.M."/>
            <person name="Dewar K."/>
            <person name="Conant G."/>
            <person name="Drula E."/>
            <person name="Henrissat B."/>
            <person name="Hansel C."/>
            <person name="Singer S."/>
            <person name="Hutchinson M.I."/>
            <person name="de Vries R.P."/>
            <person name="Natvig D.O."/>
            <person name="Powell A.J."/>
            <person name="Tsang A."/>
            <person name="Grigoriev I.V."/>
        </authorList>
    </citation>
    <scope>NUCLEOTIDE SEQUENCE [LARGE SCALE GENOMIC DNA]</scope>
    <source>
        <strain evidence="9 10">ATCC 22073</strain>
    </source>
</reference>
<dbReference type="PANTHER" id="PTHR43806">
    <property type="entry name" value="PEPTIDASE S8"/>
    <property type="match status" value="1"/>
</dbReference>
<organism evidence="9 10">
    <name type="scientific">Remersonia thermophila</name>
    <dbReference type="NCBI Taxonomy" id="72144"/>
    <lineage>
        <taxon>Eukaryota</taxon>
        <taxon>Fungi</taxon>
        <taxon>Dikarya</taxon>
        <taxon>Ascomycota</taxon>
        <taxon>Pezizomycotina</taxon>
        <taxon>Sordariomycetes</taxon>
        <taxon>Sordariomycetidae</taxon>
        <taxon>Sordariales</taxon>
        <taxon>Sordariales incertae sedis</taxon>
        <taxon>Remersonia</taxon>
    </lineage>
</organism>
<dbReference type="PANTHER" id="PTHR43806:SF11">
    <property type="entry name" value="CEREVISIN-RELATED"/>
    <property type="match status" value="1"/>
</dbReference>
<dbReference type="Proteomes" id="UP001600064">
    <property type="component" value="Unassembled WGS sequence"/>
</dbReference>
<dbReference type="InterPro" id="IPR034193">
    <property type="entry name" value="PCSK9_ProteinaseK-like"/>
</dbReference>
<dbReference type="EMBL" id="JAZGUE010000003">
    <property type="protein sequence ID" value="KAL2268206.1"/>
    <property type="molecule type" value="Genomic_DNA"/>
</dbReference>
<keyword evidence="2 5" id="KW-0645">Protease</keyword>
<name>A0ABR4DED8_9PEZI</name>
<evidence type="ECO:0000256" key="6">
    <source>
        <dbReference type="RuleBase" id="RU003355"/>
    </source>
</evidence>
<feature type="active site" description="Charge relay system" evidence="5">
    <location>
        <position position="183"/>
    </location>
</feature>
<evidence type="ECO:0000259" key="8">
    <source>
        <dbReference type="Pfam" id="PF00082"/>
    </source>
</evidence>
<dbReference type="CDD" id="cd04077">
    <property type="entry name" value="Peptidases_S8_PCSK9_ProteinaseK_like"/>
    <property type="match status" value="1"/>
</dbReference>
<dbReference type="InterPro" id="IPR023827">
    <property type="entry name" value="Peptidase_S8_Asp-AS"/>
</dbReference>
<dbReference type="PRINTS" id="PR00723">
    <property type="entry name" value="SUBTILISIN"/>
</dbReference>
<dbReference type="PROSITE" id="PS00136">
    <property type="entry name" value="SUBTILASE_ASP"/>
    <property type="match status" value="1"/>
</dbReference>
<dbReference type="GeneID" id="98124035"/>
<dbReference type="PROSITE" id="PS51892">
    <property type="entry name" value="SUBTILASE"/>
    <property type="match status" value="1"/>
</dbReference>
<evidence type="ECO:0000313" key="10">
    <source>
        <dbReference type="Proteomes" id="UP001600064"/>
    </source>
</evidence>
<dbReference type="PROSITE" id="PS00137">
    <property type="entry name" value="SUBTILASE_HIS"/>
    <property type="match status" value="1"/>
</dbReference>
<dbReference type="InterPro" id="IPR023828">
    <property type="entry name" value="Peptidase_S8_Ser-AS"/>
</dbReference>
<dbReference type="InterPro" id="IPR015500">
    <property type="entry name" value="Peptidase_S8_subtilisin-rel"/>
</dbReference>